<dbReference type="Pfam" id="PF14323">
    <property type="entry name" value="GxGYxYP_C"/>
    <property type="match status" value="1"/>
</dbReference>
<feature type="domain" description="GxGYxYP putative glycoside hydrolase second N-terminal" evidence="2">
    <location>
        <begin position="141"/>
        <end position="215"/>
    </location>
</feature>
<accession>A0A5K7XGY7</accession>
<protein>
    <submittedName>
        <fullName evidence="4">Uncharacterized protein</fullName>
    </submittedName>
</protein>
<dbReference type="InterPro" id="IPR048310">
    <property type="entry name" value="GxGYxYP_N_2nd"/>
</dbReference>
<gene>
    <name evidence="4" type="ORF">PLANPX_4869</name>
</gene>
<feature type="domain" description="GxGYxYP putative glycoside hydrolase C-terminal" evidence="1">
    <location>
        <begin position="327"/>
        <end position="565"/>
    </location>
</feature>
<organism evidence="4 5">
    <name type="scientific">Lacipirellula parvula</name>
    <dbReference type="NCBI Taxonomy" id="2650471"/>
    <lineage>
        <taxon>Bacteria</taxon>
        <taxon>Pseudomonadati</taxon>
        <taxon>Planctomycetota</taxon>
        <taxon>Planctomycetia</taxon>
        <taxon>Pirellulales</taxon>
        <taxon>Lacipirellulaceae</taxon>
        <taxon>Lacipirellula</taxon>
    </lineage>
</organism>
<dbReference type="Proteomes" id="UP000326837">
    <property type="component" value="Chromosome"/>
</dbReference>
<dbReference type="InterPro" id="IPR048309">
    <property type="entry name" value="GxGYxYP_N_3rd"/>
</dbReference>
<dbReference type="PANTHER" id="PTHR37321:SF1">
    <property type="entry name" value="EXPORTED PROTEIN"/>
    <property type="match status" value="1"/>
</dbReference>
<evidence type="ECO:0000313" key="4">
    <source>
        <dbReference type="EMBL" id="BBO35257.1"/>
    </source>
</evidence>
<dbReference type="EMBL" id="AP021861">
    <property type="protein sequence ID" value="BBO35257.1"/>
    <property type="molecule type" value="Genomic_DNA"/>
</dbReference>
<dbReference type="AlphaFoldDB" id="A0A5K7XGY7"/>
<dbReference type="Pfam" id="PF20957">
    <property type="entry name" value="GxGYxYP_N_2nd"/>
    <property type="match status" value="1"/>
</dbReference>
<dbReference type="KEGG" id="lpav:PLANPX_4869"/>
<dbReference type="PANTHER" id="PTHR37321">
    <property type="entry name" value="EXPORTED PROTEIN-RELATED"/>
    <property type="match status" value="1"/>
</dbReference>
<evidence type="ECO:0000259" key="3">
    <source>
        <dbReference type="Pfam" id="PF20958"/>
    </source>
</evidence>
<feature type="domain" description="GxGYxYP putative glycoside hydrolase third N-terminal" evidence="3">
    <location>
        <begin position="233"/>
        <end position="307"/>
    </location>
</feature>
<name>A0A5K7XGY7_9BACT</name>
<evidence type="ECO:0000259" key="2">
    <source>
        <dbReference type="Pfam" id="PF20957"/>
    </source>
</evidence>
<evidence type="ECO:0000259" key="1">
    <source>
        <dbReference type="Pfam" id="PF14323"/>
    </source>
</evidence>
<evidence type="ECO:0000313" key="5">
    <source>
        <dbReference type="Proteomes" id="UP000326837"/>
    </source>
</evidence>
<dbReference type="InterPro" id="IPR038410">
    <property type="entry name" value="GxGYxYP_C_sf"/>
</dbReference>
<dbReference type="Gene3D" id="3.20.20.490">
    <property type="entry name" value="GxGYxYP glycoside hydrolase, C-terminal domain"/>
    <property type="match status" value="1"/>
</dbReference>
<keyword evidence="5" id="KW-1185">Reference proteome</keyword>
<proteinExistence type="predicted"/>
<dbReference type="InterPro" id="IPR025832">
    <property type="entry name" value="GxGYxYP_C"/>
</dbReference>
<dbReference type="Pfam" id="PF20958">
    <property type="entry name" value="GxGYxYP_N_3rd"/>
    <property type="match status" value="1"/>
</dbReference>
<reference evidence="5" key="1">
    <citation type="submission" date="2019-10" db="EMBL/GenBank/DDBJ databases">
        <title>Lacipirellula parvula gen. nov., sp. nov., representing a lineage of planctomycetes widespread in freshwater anoxic habitats, and description of the family Lacipirellulaceae.</title>
        <authorList>
            <person name="Dedysh S.N."/>
            <person name="Kulichevskaya I.S."/>
            <person name="Beletsky A.V."/>
            <person name="Rakitin A.L."/>
            <person name="Mardanov A.V."/>
            <person name="Ivanova A.A."/>
            <person name="Saltykova V.X."/>
            <person name="Rijpstra W.I.C."/>
            <person name="Sinninghe Damste J.S."/>
            <person name="Ravin N.V."/>
        </authorList>
    </citation>
    <scope>NUCLEOTIDE SEQUENCE [LARGE SCALE GENOMIC DNA]</scope>
    <source>
        <strain evidence="5">PX69</strain>
    </source>
</reference>
<sequence length="577" mass="64179">MLYNERRRELRISSKTPTLQRPESIARILLTATCLAIATHAAAEPPGAIDWPEGQALPRLPAPANMLETIDVGILTHDEQLTFSALVGHANRRQPRIALLNHRSEEGPETWFYTPTVGIQLAQPISESDKYSLIADFAGEVAGVVLYDAELNPHMRNLAATVAALRKALPVTREVYGKLQERGISLPVLEDLTSLTFAGPFETYQHLYDAYWPSCEKRFIVSARPEGRGGDYHHTRDLAAACGAAALWLDARIPRERELFGKFLADMPVGNAVILGWHATERSGVTTATRYGIGTMPSDHFMNATVFAGGSHEIQIPPTPKTPPLENKLYVALFLSDGDNIQYVQHAMRRKWDRSAAVRGQQPLNWTIAPGLVDVAPGILNYYYSTATPNDCFVCGPSGMGYTMPVNTLLEPGAPLGSTLNDEARMDAYAKFTSRYLQRTGLRVVTVWDDLTAMQRQSFAANCPELLGVTVQNFRDDPAVASSVAENGLRFEKLIIPYAGSYDDLRRSIEAEHAKLDGNSPRFAAYQADIWSPLQPERLVELMNEFKRKNPQIEFVRADHYFELQRESRQRVEVGGK</sequence>